<dbReference type="SUPFAM" id="SSF69322">
    <property type="entry name" value="Tricorn protease domain 2"/>
    <property type="match status" value="1"/>
</dbReference>
<dbReference type="OrthoDB" id="5240432at2759"/>
<dbReference type="Proteomes" id="UP000250266">
    <property type="component" value="Unassembled WGS sequence"/>
</dbReference>
<evidence type="ECO:0000256" key="1">
    <source>
        <dbReference type="PROSITE-ProRule" id="PRU00221"/>
    </source>
</evidence>
<feature type="repeat" description="WD" evidence="1">
    <location>
        <begin position="1"/>
        <end position="30"/>
    </location>
</feature>
<dbReference type="AlphaFoldDB" id="A0A8E2JBV4"/>
<evidence type="ECO:0000313" key="3">
    <source>
        <dbReference type="Proteomes" id="UP000250266"/>
    </source>
</evidence>
<sequence length="123" mass="13418">FSHDSSRLASASDDNTVRVWDAGSGECLQTLNIGKKIFNVSFDSTGLYLHTDIGVIVLDQSSTSNITPDEREPQNSRYEGVALSSDRAWITYDSKNLVWLPSEYRPLCSVVSGKMVGIGVESG</sequence>
<feature type="non-terminal residue" evidence="2">
    <location>
        <position position="123"/>
    </location>
</feature>
<proteinExistence type="predicted"/>
<keyword evidence="3" id="KW-1185">Reference proteome</keyword>
<dbReference type="PROSITE" id="PS50082">
    <property type="entry name" value="WD_REPEATS_2"/>
    <property type="match status" value="1"/>
</dbReference>
<keyword evidence="1" id="KW-0853">WD repeat</keyword>
<dbReference type="InterPro" id="IPR001680">
    <property type="entry name" value="WD40_rpt"/>
</dbReference>
<evidence type="ECO:0000313" key="2">
    <source>
        <dbReference type="EMBL" id="OCK76682.1"/>
    </source>
</evidence>
<organism evidence="2 3">
    <name type="scientific">Lepidopterella palustris CBS 459.81</name>
    <dbReference type="NCBI Taxonomy" id="1314670"/>
    <lineage>
        <taxon>Eukaryota</taxon>
        <taxon>Fungi</taxon>
        <taxon>Dikarya</taxon>
        <taxon>Ascomycota</taxon>
        <taxon>Pezizomycotina</taxon>
        <taxon>Dothideomycetes</taxon>
        <taxon>Pleosporomycetidae</taxon>
        <taxon>Mytilinidiales</taxon>
        <taxon>Argynnaceae</taxon>
        <taxon>Lepidopterella</taxon>
    </lineage>
</organism>
<dbReference type="PROSITE" id="PS50294">
    <property type="entry name" value="WD_REPEATS_REGION"/>
    <property type="match status" value="1"/>
</dbReference>
<dbReference type="Gene3D" id="2.130.10.10">
    <property type="entry name" value="YVTN repeat-like/Quinoprotein amine dehydrogenase"/>
    <property type="match status" value="1"/>
</dbReference>
<name>A0A8E2JBV4_9PEZI</name>
<protein>
    <recommendedName>
        <fullName evidence="4">WD40 repeat-like protein</fullName>
    </recommendedName>
</protein>
<reference evidence="2 3" key="1">
    <citation type="journal article" date="2016" name="Nat. Commun.">
        <title>Ectomycorrhizal ecology is imprinted in the genome of the dominant symbiotic fungus Cenococcum geophilum.</title>
        <authorList>
            <consortium name="DOE Joint Genome Institute"/>
            <person name="Peter M."/>
            <person name="Kohler A."/>
            <person name="Ohm R.A."/>
            <person name="Kuo A."/>
            <person name="Krutzmann J."/>
            <person name="Morin E."/>
            <person name="Arend M."/>
            <person name="Barry K.W."/>
            <person name="Binder M."/>
            <person name="Choi C."/>
            <person name="Clum A."/>
            <person name="Copeland A."/>
            <person name="Grisel N."/>
            <person name="Haridas S."/>
            <person name="Kipfer T."/>
            <person name="LaButti K."/>
            <person name="Lindquist E."/>
            <person name="Lipzen A."/>
            <person name="Maire R."/>
            <person name="Meier B."/>
            <person name="Mihaltcheva S."/>
            <person name="Molinier V."/>
            <person name="Murat C."/>
            <person name="Poggeler S."/>
            <person name="Quandt C.A."/>
            <person name="Sperisen C."/>
            <person name="Tritt A."/>
            <person name="Tisserant E."/>
            <person name="Crous P.W."/>
            <person name="Henrissat B."/>
            <person name="Nehls U."/>
            <person name="Egli S."/>
            <person name="Spatafora J.W."/>
            <person name="Grigoriev I.V."/>
            <person name="Martin F.M."/>
        </authorList>
    </citation>
    <scope>NUCLEOTIDE SEQUENCE [LARGE SCALE GENOMIC DNA]</scope>
    <source>
        <strain evidence="2 3">CBS 459.81</strain>
    </source>
</reference>
<gene>
    <name evidence="2" type="ORF">K432DRAFT_265156</name>
</gene>
<feature type="non-terminal residue" evidence="2">
    <location>
        <position position="1"/>
    </location>
</feature>
<dbReference type="Pfam" id="PF00400">
    <property type="entry name" value="WD40"/>
    <property type="match status" value="1"/>
</dbReference>
<dbReference type="InterPro" id="IPR015943">
    <property type="entry name" value="WD40/YVTN_repeat-like_dom_sf"/>
</dbReference>
<accession>A0A8E2JBV4</accession>
<dbReference type="EMBL" id="KV745190">
    <property type="protein sequence ID" value="OCK76682.1"/>
    <property type="molecule type" value="Genomic_DNA"/>
</dbReference>
<evidence type="ECO:0008006" key="4">
    <source>
        <dbReference type="Google" id="ProtNLM"/>
    </source>
</evidence>